<evidence type="ECO:0000256" key="2">
    <source>
        <dbReference type="ARBA" id="ARBA00004123"/>
    </source>
</evidence>
<evidence type="ECO:0000256" key="11">
    <source>
        <dbReference type="ARBA" id="ARBA00066577"/>
    </source>
</evidence>
<sequence length="314" mass="36516">MIESTLQTFSENCKDLYFPSTICEVQQVPSPLEFHRRWVCPNVPLIVRGGISHWPAVHKWTHEYLRDKIGARTVTVAVTPNGYADAVHDGLFVMPEERRLPFAKFLDIIEHESDFKGVFYVQKQNSNFTDEFEPLADDVDVDIAWATAAFAKAPDAVNFWMGDARAVTSMHRDHYENIYCVVKGRKDFMLLPPTDLPWIPYRNFRTATYRENRDTGMFEVVPTDGDSSVPWIPLDPESPDLVEYPRYRRASPVKLSLWAGDLLYLPSLWFHHVRQSHGCIALNFWYDMEFDLKYCYYKLLEALADIPERKHTSL</sequence>
<proteinExistence type="evidence at transcript level"/>
<dbReference type="GO" id="GO:0016787">
    <property type="term" value="F:hydrolase activity"/>
    <property type="evidence" value="ECO:0007669"/>
    <property type="project" value="UniProtKB-KW"/>
</dbReference>
<protein>
    <recommendedName>
        <fullName evidence="12">Bifunctional peptidase and (3S)-lysyl hydroxylase JMJD7</fullName>
        <ecNumber evidence="11">1.14.11.63</ecNumber>
    </recommendedName>
</protein>
<organism evidence="14">
    <name type="scientific">Ixodes ricinus</name>
    <name type="common">Common tick</name>
    <name type="synonym">Acarus ricinus</name>
    <dbReference type="NCBI Taxonomy" id="34613"/>
    <lineage>
        <taxon>Eukaryota</taxon>
        <taxon>Metazoa</taxon>
        <taxon>Ecdysozoa</taxon>
        <taxon>Arthropoda</taxon>
        <taxon>Chelicerata</taxon>
        <taxon>Arachnida</taxon>
        <taxon>Acari</taxon>
        <taxon>Parasitiformes</taxon>
        <taxon>Ixodida</taxon>
        <taxon>Ixodoidea</taxon>
        <taxon>Ixodidae</taxon>
        <taxon>Ixodinae</taxon>
        <taxon>Ixodes</taxon>
    </lineage>
</organism>
<feature type="domain" description="JmjC" evidence="13">
    <location>
        <begin position="118"/>
        <end position="301"/>
    </location>
</feature>
<evidence type="ECO:0000259" key="13">
    <source>
        <dbReference type="PROSITE" id="PS51184"/>
    </source>
</evidence>
<dbReference type="GO" id="GO:0005737">
    <property type="term" value="C:cytoplasm"/>
    <property type="evidence" value="ECO:0007669"/>
    <property type="project" value="UniProtKB-SubCell"/>
</dbReference>
<dbReference type="GO" id="GO:0005634">
    <property type="term" value="C:nucleus"/>
    <property type="evidence" value="ECO:0007669"/>
    <property type="project" value="UniProtKB-SubCell"/>
</dbReference>
<dbReference type="GO" id="GO:0046872">
    <property type="term" value="F:metal ion binding"/>
    <property type="evidence" value="ECO:0007669"/>
    <property type="project" value="UniProtKB-KW"/>
</dbReference>
<evidence type="ECO:0000256" key="9">
    <source>
        <dbReference type="ARBA" id="ARBA00023157"/>
    </source>
</evidence>
<dbReference type="EC" id="1.14.11.63" evidence="11"/>
<dbReference type="PANTHER" id="PTHR12461:SF99">
    <property type="entry name" value="BIFUNCTIONAL PEPTIDASE AND (3S)-LYSYL HYDROXYLASE JMJD7"/>
    <property type="match status" value="1"/>
</dbReference>
<evidence type="ECO:0000313" key="14">
    <source>
        <dbReference type="EMBL" id="JAP70755.1"/>
    </source>
</evidence>
<keyword evidence="4" id="KW-0963">Cytoplasm</keyword>
<name>A0A131XWZ8_IXORI</name>
<dbReference type="FunFam" id="2.60.120.10:FF:000059">
    <property type="entry name" value="jmjC domain-containing protein 7"/>
    <property type="match status" value="1"/>
</dbReference>
<dbReference type="AlphaFoldDB" id="A0A131XWZ8"/>
<keyword evidence="9" id="KW-1015">Disulfide bond</keyword>
<dbReference type="InterPro" id="IPR041667">
    <property type="entry name" value="Cupin_8"/>
</dbReference>
<evidence type="ECO:0000256" key="7">
    <source>
        <dbReference type="ARBA" id="ARBA00023002"/>
    </source>
</evidence>
<dbReference type="InterPro" id="IPR003347">
    <property type="entry name" value="JmjC_dom"/>
</dbReference>
<dbReference type="PROSITE" id="PS51184">
    <property type="entry name" value="JMJC"/>
    <property type="match status" value="1"/>
</dbReference>
<evidence type="ECO:0000256" key="5">
    <source>
        <dbReference type="ARBA" id="ARBA00022723"/>
    </source>
</evidence>
<evidence type="ECO:0000256" key="3">
    <source>
        <dbReference type="ARBA" id="ARBA00004496"/>
    </source>
</evidence>
<dbReference type="GO" id="GO:0106155">
    <property type="term" value="F:peptidyl-lysine 3-dioxygenase activity"/>
    <property type="evidence" value="ECO:0007669"/>
    <property type="project" value="UniProtKB-EC"/>
</dbReference>
<dbReference type="SUPFAM" id="SSF51197">
    <property type="entry name" value="Clavaminate synthase-like"/>
    <property type="match status" value="1"/>
</dbReference>
<evidence type="ECO:0000256" key="12">
    <source>
        <dbReference type="ARBA" id="ARBA00071397"/>
    </source>
</evidence>
<evidence type="ECO:0000256" key="8">
    <source>
        <dbReference type="ARBA" id="ARBA00023004"/>
    </source>
</evidence>
<dbReference type="InterPro" id="IPR014710">
    <property type="entry name" value="RmlC-like_jellyroll"/>
</dbReference>
<accession>A0A131XWZ8</accession>
<reference evidence="14" key="1">
    <citation type="submission" date="2016-02" db="EMBL/GenBank/DDBJ databases">
        <title>RNAseq analyses of the midgut from blood- or serum-fed Ixodes ricinus ticks.</title>
        <authorList>
            <person name="Perner J."/>
            <person name="Provaznik J."/>
            <person name="Schrenkova J."/>
            <person name="Urbanova V."/>
            <person name="Ribeiro J.M."/>
            <person name="Kopacek P."/>
        </authorList>
    </citation>
    <scope>NUCLEOTIDE SEQUENCE</scope>
    <source>
        <tissue evidence="14">Gut</tissue>
    </source>
</reference>
<evidence type="ECO:0000256" key="6">
    <source>
        <dbReference type="ARBA" id="ARBA00022801"/>
    </source>
</evidence>
<keyword evidence="7" id="KW-0560">Oxidoreductase</keyword>
<evidence type="ECO:0000256" key="10">
    <source>
        <dbReference type="ARBA" id="ARBA00023242"/>
    </source>
</evidence>
<keyword evidence="6" id="KW-0378">Hydrolase</keyword>
<keyword evidence="5" id="KW-0479">Metal-binding</keyword>
<dbReference type="SMART" id="SM00558">
    <property type="entry name" value="JmjC"/>
    <property type="match status" value="1"/>
</dbReference>
<dbReference type="Gene3D" id="2.60.120.10">
    <property type="entry name" value="Jelly Rolls"/>
    <property type="match status" value="1"/>
</dbReference>
<dbReference type="EMBL" id="GEFM01005041">
    <property type="protein sequence ID" value="JAP70755.1"/>
    <property type="molecule type" value="mRNA"/>
</dbReference>
<keyword evidence="10" id="KW-0539">Nucleus</keyword>
<dbReference type="PANTHER" id="PTHR12461">
    <property type="entry name" value="HYPOXIA-INDUCIBLE FACTOR 1 ALPHA INHIBITOR-RELATED"/>
    <property type="match status" value="1"/>
</dbReference>
<keyword evidence="8" id="KW-0408">Iron</keyword>
<evidence type="ECO:0000256" key="1">
    <source>
        <dbReference type="ARBA" id="ARBA00001954"/>
    </source>
</evidence>
<comment type="subcellular location">
    <subcellularLocation>
        <location evidence="3">Cytoplasm</location>
    </subcellularLocation>
    <subcellularLocation>
        <location evidence="2">Nucleus</location>
    </subcellularLocation>
</comment>
<comment type="cofactor">
    <cofactor evidence="1">
        <name>Fe(2+)</name>
        <dbReference type="ChEBI" id="CHEBI:29033"/>
    </cofactor>
</comment>
<dbReference type="Pfam" id="PF13621">
    <property type="entry name" value="Cupin_8"/>
    <property type="match status" value="1"/>
</dbReference>
<evidence type="ECO:0000256" key="4">
    <source>
        <dbReference type="ARBA" id="ARBA00022490"/>
    </source>
</evidence>